<evidence type="ECO:0000256" key="2">
    <source>
        <dbReference type="SAM" id="SignalP"/>
    </source>
</evidence>
<feature type="region of interest" description="Disordered" evidence="1">
    <location>
        <begin position="21"/>
        <end position="74"/>
    </location>
</feature>
<name>A0A2T6ZZ22_TUBBO</name>
<organism evidence="3 4">
    <name type="scientific">Tuber borchii</name>
    <name type="common">White truffle</name>
    <dbReference type="NCBI Taxonomy" id="42251"/>
    <lineage>
        <taxon>Eukaryota</taxon>
        <taxon>Fungi</taxon>
        <taxon>Dikarya</taxon>
        <taxon>Ascomycota</taxon>
        <taxon>Pezizomycotina</taxon>
        <taxon>Pezizomycetes</taxon>
        <taxon>Pezizales</taxon>
        <taxon>Tuberaceae</taxon>
        <taxon>Tuber</taxon>
    </lineage>
</organism>
<keyword evidence="2" id="KW-0732">Signal</keyword>
<feature type="compositionally biased region" description="Pro residues" evidence="1">
    <location>
        <begin position="42"/>
        <end position="73"/>
    </location>
</feature>
<dbReference type="OrthoDB" id="10562945at2759"/>
<feature type="chain" id="PRO_5015663378" evidence="2">
    <location>
        <begin position="20"/>
        <end position="218"/>
    </location>
</feature>
<dbReference type="EMBL" id="NESQ01000059">
    <property type="protein sequence ID" value="PUU80724.1"/>
    <property type="molecule type" value="Genomic_DNA"/>
</dbReference>
<dbReference type="Proteomes" id="UP000244722">
    <property type="component" value="Unassembled WGS sequence"/>
</dbReference>
<feature type="compositionally biased region" description="Low complexity" evidence="1">
    <location>
        <begin position="21"/>
        <end position="41"/>
    </location>
</feature>
<evidence type="ECO:0000256" key="1">
    <source>
        <dbReference type="SAM" id="MobiDB-lite"/>
    </source>
</evidence>
<accession>A0A2T6ZZ22</accession>
<dbReference type="AlphaFoldDB" id="A0A2T6ZZ22"/>
<protein>
    <submittedName>
        <fullName evidence="3">Uncharacterized protein</fullName>
    </submittedName>
</protein>
<sequence>MQINYYPLLLILPALSAHAAPPLPQQPQQSSTTVTPQTLSAPPLPPLSPTPLIPPPISGKPPTPPPQLQPPKQPQLLLKSLDGPEISSTLITTCEKPTSASPKNTDVQALSKHYQSPQVSSLPPLALAKDKRACVPLESVPASNAKIELCGQDVFVSYSDVGKVLDMLLVKCSRGEDGGVVDGSVNGGGGGGGVAWTAGMVSAIDDGRVLFSVRVVGK</sequence>
<gene>
    <name evidence="3" type="ORF">B9Z19DRAFT_1063259</name>
</gene>
<keyword evidence="4" id="KW-1185">Reference proteome</keyword>
<evidence type="ECO:0000313" key="4">
    <source>
        <dbReference type="Proteomes" id="UP000244722"/>
    </source>
</evidence>
<evidence type="ECO:0000313" key="3">
    <source>
        <dbReference type="EMBL" id="PUU80724.1"/>
    </source>
</evidence>
<feature type="signal peptide" evidence="2">
    <location>
        <begin position="1"/>
        <end position="19"/>
    </location>
</feature>
<reference evidence="3 4" key="1">
    <citation type="submission" date="2017-04" db="EMBL/GenBank/DDBJ databases">
        <title>Draft genome sequence of Tuber borchii Vittad., a whitish edible truffle.</title>
        <authorList>
            <consortium name="DOE Joint Genome Institute"/>
            <person name="Murat C."/>
            <person name="Kuo A."/>
            <person name="Barry K.W."/>
            <person name="Clum A."/>
            <person name="Dockter R.B."/>
            <person name="Fauchery L."/>
            <person name="Iotti M."/>
            <person name="Kohler A."/>
            <person name="Labutti K."/>
            <person name="Lindquist E.A."/>
            <person name="Lipzen A."/>
            <person name="Ohm R.A."/>
            <person name="Wang M."/>
            <person name="Grigoriev I.V."/>
            <person name="Zambonelli A."/>
            <person name="Martin F.M."/>
        </authorList>
    </citation>
    <scope>NUCLEOTIDE SEQUENCE [LARGE SCALE GENOMIC DNA]</scope>
    <source>
        <strain evidence="3 4">Tbo3840</strain>
    </source>
</reference>
<comment type="caution">
    <text evidence="3">The sequence shown here is derived from an EMBL/GenBank/DDBJ whole genome shotgun (WGS) entry which is preliminary data.</text>
</comment>
<proteinExistence type="predicted"/>